<comment type="subcellular location">
    <subcellularLocation>
        <location evidence="1">Cell membrane</location>
        <topology evidence="1">Multi-pass membrane protein</topology>
    </subcellularLocation>
</comment>
<feature type="transmembrane region" description="Helical" evidence="6">
    <location>
        <begin position="78"/>
        <end position="101"/>
    </location>
</feature>
<keyword evidence="5 6" id="KW-0472">Membrane</keyword>
<name>A0A552X109_9GAMM</name>
<keyword evidence="2" id="KW-1003">Cell membrane</keyword>
<dbReference type="Pfam" id="PF03899">
    <property type="entry name" value="ATP-synt_I"/>
    <property type="match status" value="1"/>
</dbReference>
<reference evidence="7 8" key="1">
    <citation type="submission" date="2019-07" db="EMBL/GenBank/DDBJ databases">
        <authorList>
            <person name="Yang M."/>
            <person name="Zhao D."/>
            <person name="Xiang H."/>
        </authorList>
    </citation>
    <scope>NUCLEOTIDE SEQUENCE [LARGE SCALE GENOMIC DNA]</scope>
    <source>
        <strain evidence="7 8">IM1326</strain>
    </source>
</reference>
<keyword evidence="4 6" id="KW-1133">Transmembrane helix</keyword>
<dbReference type="OrthoDB" id="5702716at2"/>
<evidence type="ECO:0000256" key="1">
    <source>
        <dbReference type="ARBA" id="ARBA00004651"/>
    </source>
</evidence>
<proteinExistence type="predicted"/>
<dbReference type="InterPro" id="IPR005598">
    <property type="entry name" value="ATP_synth_I"/>
</dbReference>
<accession>A0A552X109</accession>
<feature type="transmembrane region" description="Helical" evidence="6">
    <location>
        <begin position="107"/>
        <end position="127"/>
    </location>
</feature>
<dbReference type="EMBL" id="VJWL01000002">
    <property type="protein sequence ID" value="TRW48730.1"/>
    <property type="molecule type" value="Genomic_DNA"/>
</dbReference>
<gene>
    <name evidence="7" type="ORF">FM042_07030</name>
</gene>
<evidence type="ECO:0000313" key="8">
    <source>
        <dbReference type="Proteomes" id="UP000320359"/>
    </source>
</evidence>
<feature type="transmembrane region" description="Helical" evidence="6">
    <location>
        <begin position="45"/>
        <end position="66"/>
    </location>
</feature>
<comment type="caution">
    <text evidence="7">The sequence shown here is derived from an EMBL/GenBank/DDBJ whole genome shotgun (WGS) entry which is preliminary data.</text>
</comment>
<evidence type="ECO:0000256" key="5">
    <source>
        <dbReference type="ARBA" id="ARBA00023136"/>
    </source>
</evidence>
<dbReference type="Proteomes" id="UP000320359">
    <property type="component" value="Unassembled WGS sequence"/>
</dbReference>
<evidence type="ECO:0000256" key="2">
    <source>
        <dbReference type="ARBA" id="ARBA00022475"/>
    </source>
</evidence>
<keyword evidence="3 6" id="KW-0812">Transmembrane</keyword>
<evidence type="ECO:0000313" key="7">
    <source>
        <dbReference type="EMBL" id="TRW48730.1"/>
    </source>
</evidence>
<protein>
    <submittedName>
        <fullName evidence="7">F0F1 ATP synthase subunit I</fullName>
    </submittedName>
</protein>
<evidence type="ECO:0000256" key="3">
    <source>
        <dbReference type="ARBA" id="ARBA00022692"/>
    </source>
</evidence>
<dbReference type="AlphaFoldDB" id="A0A552X109"/>
<dbReference type="RefSeq" id="WP_143235716.1">
    <property type="nucleotide sequence ID" value="NZ_VJWL01000002.1"/>
</dbReference>
<organism evidence="7 8">
    <name type="scientific">Aliidiomarina halalkaliphila</name>
    <dbReference type="NCBI Taxonomy" id="2593535"/>
    <lineage>
        <taxon>Bacteria</taxon>
        <taxon>Pseudomonadati</taxon>
        <taxon>Pseudomonadota</taxon>
        <taxon>Gammaproteobacteria</taxon>
        <taxon>Alteromonadales</taxon>
        <taxon>Idiomarinaceae</taxon>
        <taxon>Aliidiomarina</taxon>
    </lineage>
</organism>
<evidence type="ECO:0000256" key="6">
    <source>
        <dbReference type="SAM" id="Phobius"/>
    </source>
</evidence>
<sequence>MAAQHHHEMTHKGRILAKRLLRLQAISAALLIFIFGLTMGMSAGITATAGAIIGLLPNIVFAAFAFRTGGARAAPAVVNSFYVGEGLKIALTMCLFVLAFVTLEGPWLPLFVVFAVITLMHWIAPILHLKIN</sequence>
<feature type="transmembrane region" description="Helical" evidence="6">
    <location>
        <begin position="20"/>
        <end position="39"/>
    </location>
</feature>
<keyword evidence="8" id="KW-1185">Reference proteome</keyword>
<evidence type="ECO:0000256" key="4">
    <source>
        <dbReference type="ARBA" id="ARBA00022989"/>
    </source>
</evidence>
<dbReference type="GO" id="GO:0005886">
    <property type="term" value="C:plasma membrane"/>
    <property type="evidence" value="ECO:0007669"/>
    <property type="project" value="UniProtKB-SubCell"/>
</dbReference>